<accession>A0A034W732</accession>
<dbReference type="AlphaFoldDB" id="A0A034W732"/>
<sequence>MRNGSFFESTLPSSLAHVSPLQQAKALITATPNQLERYSLEKSMGRSQLPQSMRYNSANCVAMPPLHNTCTQLRWPSPSLKSFSNFRFKCARNLVARDEVKKNAAKLAKNAWLAMDKMKENIIPSAAPDLLTDFLRSAIVISVSGANVENSQRVGGMTGGSSNSFECQNFEKAKLPSHINNDNGMERLQNITGNQAWTSILNTPN</sequence>
<protein>
    <submittedName>
        <fullName evidence="1">Uncharacterized protein</fullName>
    </submittedName>
</protein>
<name>A0A034W732_BACDO</name>
<organism evidence="1">
    <name type="scientific">Bactrocera dorsalis</name>
    <name type="common">Oriental fruit fly</name>
    <name type="synonym">Dacus dorsalis</name>
    <dbReference type="NCBI Taxonomy" id="27457"/>
    <lineage>
        <taxon>Eukaryota</taxon>
        <taxon>Metazoa</taxon>
        <taxon>Ecdysozoa</taxon>
        <taxon>Arthropoda</taxon>
        <taxon>Hexapoda</taxon>
        <taxon>Insecta</taxon>
        <taxon>Pterygota</taxon>
        <taxon>Neoptera</taxon>
        <taxon>Endopterygota</taxon>
        <taxon>Diptera</taxon>
        <taxon>Brachycera</taxon>
        <taxon>Muscomorpha</taxon>
        <taxon>Tephritoidea</taxon>
        <taxon>Tephritidae</taxon>
        <taxon>Bactrocera</taxon>
        <taxon>Bactrocera</taxon>
    </lineage>
</organism>
<dbReference type="EMBL" id="GAKP01008433">
    <property type="protein sequence ID" value="JAC50519.1"/>
    <property type="molecule type" value="Transcribed_RNA"/>
</dbReference>
<proteinExistence type="predicted"/>
<reference evidence="1" key="1">
    <citation type="journal article" date="2014" name="BMC Genomics">
        <title>Characterizing the developmental transcriptome of the oriental fruit fly, Bactrocera dorsalis (Diptera: Tephritidae) through comparative genomic analysis with Drosophila melanogaster utilizing modENCODE datasets.</title>
        <authorList>
            <person name="Geib S.M."/>
            <person name="Calla B."/>
            <person name="Hall B."/>
            <person name="Hou S."/>
            <person name="Manoukis N.C."/>
        </authorList>
    </citation>
    <scope>NUCLEOTIDE SEQUENCE</scope>
    <source>
        <strain evidence="1">Punador</strain>
    </source>
</reference>
<evidence type="ECO:0000313" key="1">
    <source>
        <dbReference type="EMBL" id="JAC50519.1"/>
    </source>
</evidence>